<dbReference type="Pfam" id="PF07833">
    <property type="entry name" value="Cu_amine_oxidN1"/>
    <property type="match status" value="1"/>
</dbReference>
<feature type="non-terminal residue" evidence="2">
    <location>
        <position position="1"/>
    </location>
</feature>
<dbReference type="SUPFAM" id="SSF55383">
    <property type="entry name" value="Copper amine oxidase, domain N"/>
    <property type="match status" value="1"/>
</dbReference>
<proteinExistence type="predicted"/>
<feature type="domain" description="Copper amine oxidase-like N-terminal" evidence="1">
    <location>
        <begin position="4"/>
        <end position="34"/>
    </location>
</feature>
<reference evidence="2" key="1">
    <citation type="submission" date="2020-10" db="EMBL/GenBank/DDBJ databases">
        <authorList>
            <person name="Gilroy R."/>
        </authorList>
    </citation>
    <scope>NUCLEOTIDE SEQUENCE</scope>
    <source>
        <strain evidence="2">4920</strain>
    </source>
</reference>
<gene>
    <name evidence="2" type="ORF">IAC74_05915</name>
</gene>
<dbReference type="AlphaFoldDB" id="A0A9D1NIJ3"/>
<reference evidence="2" key="2">
    <citation type="journal article" date="2021" name="PeerJ">
        <title>Extensive microbial diversity within the chicken gut microbiome revealed by metagenomics and culture.</title>
        <authorList>
            <person name="Gilroy R."/>
            <person name="Ravi A."/>
            <person name="Getino M."/>
            <person name="Pursley I."/>
            <person name="Horton D.L."/>
            <person name="Alikhan N.F."/>
            <person name="Baker D."/>
            <person name="Gharbi K."/>
            <person name="Hall N."/>
            <person name="Watson M."/>
            <person name="Adriaenssens E.M."/>
            <person name="Foster-Nyarko E."/>
            <person name="Jarju S."/>
            <person name="Secka A."/>
            <person name="Antonio M."/>
            <person name="Oren A."/>
            <person name="Chaudhuri R.R."/>
            <person name="La Ragione R."/>
            <person name="Hildebrand F."/>
            <person name="Pallen M.J."/>
        </authorList>
    </citation>
    <scope>NUCLEOTIDE SEQUENCE</scope>
    <source>
        <strain evidence="2">4920</strain>
    </source>
</reference>
<dbReference type="EMBL" id="DVOF01000172">
    <property type="protein sequence ID" value="HIV03093.1"/>
    <property type="molecule type" value="Genomic_DNA"/>
</dbReference>
<protein>
    <submittedName>
        <fullName evidence="2">Polysaccharide deacetylase family protein</fullName>
    </submittedName>
</protein>
<evidence type="ECO:0000313" key="3">
    <source>
        <dbReference type="Proteomes" id="UP000886743"/>
    </source>
</evidence>
<accession>A0A9D1NIJ3</accession>
<evidence type="ECO:0000259" key="1">
    <source>
        <dbReference type="Pfam" id="PF07833"/>
    </source>
</evidence>
<dbReference type="Gene3D" id="3.30.457.10">
    <property type="entry name" value="Copper amine oxidase-like, N-terminal domain"/>
    <property type="match status" value="1"/>
</dbReference>
<sequence>RLVGDKTMVPLRFLSEEMGYTVEWDEETRMATITAPNL</sequence>
<dbReference type="InterPro" id="IPR036582">
    <property type="entry name" value="Mao_N_sf"/>
</dbReference>
<organism evidence="2 3">
    <name type="scientific">Candidatus Aphodoplasma excrementigallinarum</name>
    <dbReference type="NCBI Taxonomy" id="2840673"/>
    <lineage>
        <taxon>Bacteria</taxon>
        <taxon>Bacillati</taxon>
        <taxon>Bacillota</taxon>
        <taxon>Clostridia</taxon>
        <taxon>Eubacteriales</taxon>
        <taxon>Candidatus Aphodoplasma</taxon>
    </lineage>
</organism>
<dbReference type="Proteomes" id="UP000886743">
    <property type="component" value="Unassembled WGS sequence"/>
</dbReference>
<comment type="caution">
    <text evidence="2">The sequence shown here is derived from an EMBL/GenBank/DDBJ whole genome shotgun (WGS) entry which is preliminary data.</text>
</comment>
<dbReference type="InterPro" id="IPR012854">
    <property type="entry name" value="Cu_amine_oxidase-like_N"/>
</dbReference>
<name>A0A9D1NIJ3_9FIRM</name>
<evidence type="ECO:0000313" key="2">
    <source>
        <dbReference type="EMBL" id="HIV03093.1"/>
    </source>
</evidence>